<evidence type="ECO:0000256" key="2">
    <source>
        <dbReference type="SAM" id="SignalP"/>
    </source>
</evidence>
<feature type="domain" description="YaiO beta-barrel" evidence="3">
    <location>
        <begin position="51"/>
        <end position="206"/>
    </location>
</feature>
<dbReference type="InterPro" id="IPR030887">
    <property type="entry name" value="Beta-barrel_YaiO"/>
</dbReference>
<protein>
    <submittedName>
        <fullName evidence="4">YaiO family outer membrane protein</fullName>
    </submittedName>
</protein>
<keyword evidence="5" id="KW-1185">Reference proteome</keyword>
<feature type="chain" id="PRO_5030665161" evidence="2">
    <location>
        <begin position="21"/>
        <end position="261"/>
    </location>
</feature>
<evidence type="ECO:0000259" key="3">
    <source>
        <dbReference type="Pfam" id="PF19413"/>
    </source>
</evidence>
<keyword evidence="2" id="KW-0732">Signal</keyword>
<name>A0A7Y9U500_9BURK</name>
<proteinExistence type="predicted"/>
<dbReference type="EMBL" id="JACCFH010000001">
    <property type="protein sequence ID" value="NYG31077.1"/>
    <property type="molecule type" value="Genomic_DNA"/>
</dbReference>
<feature type="signal peptide" evidence="2">
    <location>
        <begin position="1"/>
        <end position="20"/>
    </location>
</feature>
<evidence type="ECO:0000313" key="5">
    <source>
        <dbReference type="Proteomes" id="UP000518288"/>
    </source>
</evidence>
<reference evidence="4 5" key="1">
    <citation type="submission" date="2020-07" db="EMBL/GenBank/DDBJ databases">
        <title>Genomic Encyclopedia of Archaeal and Bacterial Type Strains, Phase II (KMG-II): from individual species to whole genera.</title>
        <authorList>
            <person name="Goeker M."/>
        </authorList>
    </citation>
    <scope>NUCLEOTIDE SEQUENCE [LARGE SCALE GENOMIC DNA]</scope>
    <source>
        <strain evidence="4 5">DSM 21226</strain>
    </source>
</reference>
<feature type="region of interest" description="Disordered" evidence="1">
    <location>
        <begin position="25"/>
        <end position="47"/>
    </location>
</feature>
<organism evidence="4 5">
    <name type="scientific">Sphaerotilus montanus</name>
    <dbReference type="NCBI Taxonomy" id="522889"/>
    <lineage>
        <taxon>Bacteria</taxon>
        <taxon>Pseudomonadati</taxon>
        <taxon>Pseudomonadota</taxon>
        <taxon>Betaproteobacteria</taxon>
        <taxon>Burkholderiales</taxon>
        <taxon>Sphaerotilaceae</taxon>
        <taxon>Sphaerotilus</taxon>
    </lineage>
</organism>
<evidence type="ECO:0000256" key="1">
    <source>
        <dbReference type="SAM" id="MobiDB-lite"/>
    </source>
</evidence>
<accession>A0A7Y9U500</accession>
<sequence length="261" mass="28345">MRAATLTLLLAPLLCSAAQADEAPPVRRGQIEVGRQDSRHSAGLPGGRATHLRGNWALGQDTVLNAELLSERKFDASGGVAAVGATRNLDQDWFASATLSRGWGGPNWARHRIDASVSRKWGASRQFVTTLGGYRANFDAGRSDRGLRVSANYYLNHFVVFEGGATFNTSHPGQVRSQMPYLAVTLGTPGLQFLSLRASRGSEAYQSVGTGAQLVDFDSQSLSLDWRYWLAPDWGMTVHAERYLNPSYSRTTVGGGLFLQL</sequence>
<gene>
    <name evidence="4" type="ORF">BDD16_000063</name>
</gene>
<evidence type="ECO:0000313" key="4">
    <source>
        <dbReference type="EMBL" id="NYG31077.1"/>
    </source>
</evidence>
<comment type="caution">
    <text evidence="4">The sequence shown here is derived from an EMBL/GenBank/DDBJ whole genome shotgun (WGS) entry which is preliminary data.</text>
</comment>
<dbReference type="Pfam" id="PF19413">
    <property type="entry name" value="YaiO"/>
    <property type="match status" value="1"/>
</dbReference>
<dbReference type="Proteomes" id="UP000518288">
    <property type="component" value="Unassembled WGS sequence"/>
</dbReference>
<dbReference type="RefSeq" id="WP_179631991.1">
    <property type="nucleotide sequence ID" value="NZ_JACCFH010000001.1"/>
</dbReference>
<dbReference type="AlphaFoldDB" id="A0A7Y9U500"/>
<dbReference type="NCBIfam" id="TIGR04390">
    <property type="entry name" value="OMP_YaiO_dom"/>
    <property type="match status" value="1"/>
</dbReference>